<dbReference type="CDD" id="cd00340">
    <property type="entry name" value="GSH_Peroxidase"/>
    <property type="match status" value="1"/>
</dbReference>
<gene>
    <name evidence="6" type="ORF">HJ583_000480</name>
</gene>
<evidence type="ECO:0000313" key="7">
    <source>
        <dbReference type="Proteomes" id="UP000778523"/>
    </source>
</evidence>
<reference evidence="6 7" key="1">
    <citation type="submission" date="2020-06" db="EMBL/GenBank/DDBJ databases">
        <title>Draft genome of Uliginosibacterium sp. IMCC34675.</title>
        <authorList>
            <person name="Song J."/>
        </authorList>
    </citation>
    <scope>NUCLEOTIDE SEQUENCE [LARGE SCALE GENOMIC DNA]</scope>
    <source>
        <strain evidence="6 7">IMCC34675</strain>
    </source>
</reference>
<dbReference type="PROSITE" id="PS51352">
    <property type="entry name" value="THIOREDOXIN_2"/>
    <property type="match status" value="1"/>
</dbReference>
<organism evidence="6 7">
    <name type="scientific">Uliginosibacterium aquaticum</name>
    <dbReference type="NCBI Taxonomy" id="2731212"/>
    <lineage>
        <taxon>Bacteria</taxon>
        <taxon>Pseudomonadati</taxon>
        <taxon>Pseudomonadota</taxon>
        <taxon>Betaproteobacteria</taxon>
        <taxon>Rhodocyclales</taxon>
        <taxon>Zoogloeaceae</taxon>
        <taxon>Uliginosibacterium</taxon>
    </lineage>
</organism>
<dbReference type="PROSITE" id="PS51355">
    <property type="entry name" value="GLUTATHIONE_PEROXID_3"/>
    <property type="match status" value="1"/>
</dbReference>
<dbReference type="InterPro" id="IPR013766">
    <property type="entry name" value="Thioredoxin_domain"/>
</dbReference>
<dbReference type="InterPro" id="IPR000889">
    <property type="entry name" value="Glutathione_peroxidase"/>
</dbReference>
<evidence type="ECO:0000256" key="2">
    <source>
        <dbReference type="ARBA" id="ARBA00022559"/>
    </source>
</evidence>
<dbReference type="PANTHER" id="PTHR11592:SF78">
    <property type="entry name" value="GLUTATHIONE PEROXIDASE"/>
    <property type="match status" value="1"/>
</dbReference>
<keyword evidence="2 4" id="KW-0575">Peroxidase</keyword>
<dbReference type="GO" id="GO:0004601">
    <property type="term" value="F:peroxidase activity"/>
    <property type="evidence" value="ECO:0007669"/>
    <property type="project" value="UniProtKB-KW"/>
</dbReference>
<dbReference type="Gene3D" id="3.40.30.10">
    <property type="entry name" value="Glutaredoxin"/>
    <property type="match status" value="1"/>
</dbReference>
<dbReference type="Proteomes" id="UP000778523">
    <property type="component" value="Unassembled WGS sequence"/>
</dbReference>
<feature type="domain" description="Thioredoxin" evidence="5">
    <location>
        <begin position="1"/>
        <end position="162"/>
    </location>
</feature>
<name>A0ABX2IHB9_9RHOO</name>
<dbReference type="InterPro" id="IPR029759">
    <property type="entry name" value="GPX_AS"/>
</dbReference>
<proteinExistence type="inferred from homology"/>
<evidence type="ECO:0000313" key="6">
    <source>
        <dbReference type="EMBL" id="NSL53490.1"/>
    </source>
</evidence>
<dbReference type="PROSITE" id="PS00460">
    <property type="entry name" value="GLUTATHIONE_PEROXID_1"/>
    <property type="match status" value="1"/>
</dbReference>
<protein>
    <recommendedName>
        <fullName evidence="4">Glutathione peroxidase</fullName>
    </recommendedName>
</protein>
<evidence type="ECO:0000256" key="4">
    <source>
        <dbReference type="RuleBase" id="RU000499"/>
    </source>
</evidence>
<dbReference type="RefSeq" id="WP_170019556.1">
    <property type="nucleotide sequence ID" value="NZ_JABCSC020000001.1"/>
</dbReference>
<dbReference type="EMBL" id="JABCSC020000001">
    <property type="protein sequence ID" value="NSL53490.1"/>
    <property type="molecule type" value="Genomic_DNA"/>
</dbReference>
<dbReference type="InterPro" id="IPR036249">
    <property type="entry name" value="Thioredoxin-like_sf"/>
</dbReference>
<dbReference type="PIRSF" id="PIRSF000303">
    <property type="entry name" value="Glutathion_perox"/>
    <property type="match status" value="1"/>
</dbReference>
<dbReference type="PRINTS" id="PR01011">
    <property type="entry name" value="GLUTPROXDASE"/>
</dbReference>
<sequence length="162" mass="17994">MSSFHQFSARSLRGEPVDFSRYAGKVVLVVNTASQCGLTPQYTGLEALYQKYREHGLEILGFSCNQFGQQEPGGVKDIEQTCLINYGVSFPIFEKVDVNGGQSHPLFAWLRSALPGIFGQKIRWNFTKFLIGRDGRPIKRFAPITKPAALEAQVRRALGLAA</sequence>
<accession>A0ABX2IHB9</accession>
<comment type="caution">
    <text evidence="6">The sequence shown here is derived from an EMBL/GenBank/DDBJ whole genome shotgun (WGS) entry which is preliminary data.</text>
</comment>
<keyword evidence="7" id="KW-1185">Reference proteome</keyword>
<evidence type="ECO:0000259" key="5">
    <source>
        <dbReference type="PROSITE" id="PS51352"/>
    </source>
</evidence>
<keyword evidence="3 4" id="KW-0560">Oxidoreductase</keyword>
<dbReference type="PANTHER" id="PTHR11592">
    <property type="entry name" value="GLUTATHIONE PEROXIDASE"/>
    <property type="match status" value="1"/>
</dbReference>
<dbReference type="Pfam" id="PF00255">
    <property type="entry name" value="GSHPx"/>
    <property type="match status" value="1"/>
</dbReference>
<evidence type="ECO:0000256" key="3">
    <source>
        <dbReference type="ARBA" id="ARBA00023002"/>
    </source>
</evidence>
<evidence type="ECO:0000256" key="1">
    <source>
        <dbReference type="ARBA" id="ARBA00006926"/>
    </source>
</evidence>
<dbReference type="SUPFAM" id="SSF52833">
    <property type="entry name" value="Thioredoxin-like"/>
    <property type="match status" value="1"/>
</dbReference>
<comment type="similarity">
    <text evidence="1 4">Belongs to the glutathione peroxidase family.</text>
</comment>